<dbReference type="Proteomes" id="UP000254771">
    <property type="component" value="Unassembled WGS sequence"/>
</dbReference>
<name>A0A370DPJ3_9GAMM</name>
<proteinExistence type="predicted"/>
<keyword evidence="2" id="KW-1185">Reference proteome</keyword>
<dbReference type="AlphaFoldDB" id="A0A370DPJ3"/>
<evidence type="ECO:0008006" key="3">
    <source>
        <dbReference type="Google" id="ProtNLM"/>
    </source>
</evidence>
<dbReference type="CDD" id="cd07067">
    <property type="entry name" value="HP_PGM_like"/>
    <property type="match status" value="1"/>
</dbReference>
<dbReference type="InterPro" id="IPR013078">
    <property type="entry name" value="His_Pase_superF_clade-1"/>
</dbReference>
<dbReference type="SUPFAM" id="SSF53254">
    <property type="entry name" value="Phosphoglycerate mutase-like"/>
    <property type="match status" value="1"/>
</dbReference>
<comment type="caution">
    <text evidence="1">The sequence shown here is derived from an EMBL/GenBank/DDBJ whole genome shotgun (WGS) entry which is preliminary data.</text>
</comment>
<gene>
    <name evidence="1" type="ORF">DIZ78_08105</name>
</gene>
<reference evidence="1 2" key="1">
    <citation type="journal article" date="2018" name="ISME J.">
        <title>Endosymbiont genomes yield clues of tubeworm success.</title>
        <authorList>
            <person name="Li Y."/>
            <person name="Liles M.R."/>
            <person name="Halanych K.M."/>
        </authorList>
    </citation>
    <scope>NUCLEOTIDE SEQUENCE [LARGE SCALE GENOMIC DNA]</scope>
    <source>
        <strain evidence="1">A1462</strain>
    </source>
</reference>
<sequence>MRIVLLRHGKPDVPELGRLRASELRHWIKLYNSAGLKRSQRPSDKAVEIAVGCNAVVCSDLPRSIESAEMLGVEVVDFEASIFREMELPSANWPSPKLPLNVWAVLFRVLWFLGYSSNGESLREARLRALSGASRLEVIAEKHGSVILIGHGFLNRSIAKALLKSGWAGPLDPGKNHWGFGVYERSTAR</sequence>
<organism evidence="1 2">
    <name type="scientific">endosymbiont of Escarpia spicata</name>
    <dbReference type="NCBI Taxonomy" id="2200908"/>
    <lineage>
        <taxon>Bacteria</taxon>
        <taxon>Pseudomonadati</taxon>
        <taxon>Pseudomonadota</taxon>
        <taxon>Gammaproteobacteria</taxon>
        <taxon>sulfur-oxidizing symbionts</taxon>
    </lineage>
</organism>
<dbReference type="InterPro" id="IPR029033">
    <property type="entry name" value="His_PPase_superfam"/>
</dbReference>
<evidence type="ECO:0000313" key="2">
    <source>
        <dbReference type="Proteomes" id="UP000254771"/>
    </source>
</evidence>
<accession>A0A370DPJ3</accession>
<protein>
    <recommendedName>
        <fullName evidence="3">Histidine phosphatase family protein</fullName>
    </recommendedName>
</protein>
<dbReference type="Pfam" id="PF00300">
    <property type="entry name" value="His_Phos_1"/>
    <property type="match status" value="1"/>
</dbReference>
<dbReference type="EMBL" id="QFXE01000008">
    <property type="protein sequence ID" value="RDH86840.1"/>
    <property type="molecule type" value="Genomic_DNA"/>
</dbReference>
<evidence type="ECO:0000313" key="1">
    <source>
        <dbReference type="EMBL" id="RDH86840.1"/>
    </source>
</evidence>
<dbReference type="Gene3D" id="3.40.50.1240">
    <property type="entry name" value="Phosphoglycerate mutase-like"/>
    <property type="match status" value="1"/>
</dbReference>